<dbReference type="Gene3D" id="2.30.110.10">
    <property type="entry name" value="Electron Transport, Fmn-binding Protein, Chain A"/>
    <property type="match status" value="1"/>
</dbReference>
<comment type="caution">
    <text evidence="1">The sequence shown here is derived from an EMBL/GenBank/DDBJ whole genome shotgun (WGS) entry which is preliminary data.</text>
</comment>
<protein>
    <submittedName>
        <fullName evidence="1">FMN-binding negative transcriptional regulator</fullName>
    </submittedName>
</protein>
<dbReference type="Pfam" id="PF04299">
    <property type="entry name" value="FMN_bind_2"/>
    <property type="match status" value="1"/>
</dbReference>
<dbReference type="SUPFAM" id="SSF50475">
    <property type="entry name" value="FMN-binding split barrel"/>
    <property type="match status" value="1"/>
</dbReference>
<name>A0A3M2I4J3_9GAMM</name>
<dbReference type="PANTHER" id="PTHR35802:SF1">
    <property type="entry name" value="PROTEASE SYNTHASE AND SPORULATION PROTEIN PAI 2"/>
    <property type="match status" value="1"/>
</dbReference>
<accession>A0A3M2I4J3</accession>
<sequence>MFVQRVFANDDPSRLDTLIAHNPFVTLLTATADGAPIASQIPVLYRRDADGVLVEGHWARANPQARLDDAPALVIVHGPHAYVSASRYTDKAEQARVPTWNYSTAHLHWRLQQFDDEESLIELIARMSRHFEQAAGGDWRFDPDNPAERVQLRGVRGFRLRPEHIEIKDKLSQNQPHDNRRAVAGRLAAQNGHDARHIARLMQDTLKEPDDAT</sequence>
<dbReference type="AlphaFoldDB" id="A0A3M2I4J3"/>
<dbReference type="OrthoDB" id="9794948at2"/>
<evidence type="ECO:0000313" key="1">
    <source>
        <dbReference type="EMBL" id="RMH94950.1"/>
    </source>
</evidence>
<dbReference type="Proteomes" id="UP000275012">
    <property type="component" value="Unassembled WGS sequence"/>
</dbReference>
<evidence type="ECO:0000313" key="2">
    <source>
        <dbReference type="Proteomes" id="UP000275012"/>
    </source>
</evidence>
<dbReference type="EMBL" id="RFLY01000001">
    <property type="protein sequence ID" value="RMH94950.1"/>
    <property type="molecule type" value="Genomic_DNA"/>
</dbReference>
<dbReference type="InterPro" id="IPR012349">
    <property type="entry name" value="Split_barrel_FMN-bd"/>
</dbReference>
<dbReference type="PANTHER" id="PTHR35802">
    <property type="entry name" value="PROTEASE SYNTHASE AND SPORULATION PROTEIN PAI 2"/>
    <property type="match status" value="1"/>
</dbReference>
<dbReference type="InterPro" id="IPR007396">
    <property type="entry name" value="TR_PAI2-type"/>
</dbReference>
<keyword evidence="2" id="KW-1185">Reference proteome</keyword>
<proteinExistence type="predicted"/>
<organism evidence="1 2">
    <name type="scientific">Solilutibacter pythonis</name>
    <dbReference type="NCBI Taxonomy" id="2483112"/>
    <lineage>
        <taxon>Bacteria</taxon>
        <taxon>Pseudomonadati</taxon>
        <taxon>Pseudomonadota</taxon>
        <taxon>Gammaproteobacteria</taxon>
        <taxon>Lysobacterales</taxon>
        <taxon>Lysobacteraceae</taxon>
        <taxon>Solilutibacter</taxon>
    </lineage>
</organism>
<dbReference type="RefSeq" id="WP_122100336.1">
    <property type="nucleotide sequence ID" value="NZ_RFLY01000001.1"/>
</dbReference>
<reference evidence="1 2" key="1">
    <citation type="submission" date="2018-10" db="EMBL/GenBank/DDBJ databases">
        <title>Proposal of Lysobacter pythonis sp. nov. isolated from royal pythons (Python regius).</title>
        <authorList>
            <person name="Hans-Juergen B."/>
            <person name="Huptas C."/>
            <person name="Sandra B."/>
            <person name="Igor L."/>
            <person name="Joachim S."/>
            <person name="Siegfried S."/>
            <person name="Mareike W."/>
            <person name="Peter K."/>
        </authorList>
    </citation>
    <scope>NUCLEOTIDE SEQUENCE [LARGE SCALE GENOMIC DNA]</scope>
    <source>
        <strain evidence="1 2">4284/11</strain>
    </source>
</reference>
<dbReference type="PIRSF" id="PIRSF010372">
    <property type="entry name" value="PaiB"/>
    <property type="match status" value="1"/>
</dbReference>
<gene>
    <name evidence="1" type="ORF">EBB59_01295</name>
</gene>